<comment type="cofactor">
    <cofactor evidence="1 13">
        <name>heme</name>
        <dbReference type="ChEBI" id="CHEBI:30413"/>
    </cofactor>
</comment>
<name>A0A8B0MBW2_EURAF</name>
<dbReference type="GO" id="GO:0005506">
    <property type="term" value="F:iron ion binding"/>
    <property type="evidence" value="ECO:0007669"/>
    <property type="project" value="InterPro"/>
</dbReference>
<dbReference type="InterPro" id="IPR050476">
    <property type="entry name" value="Insect_CytP450_Detox"/>
</dbReference>
<evidence type="ECO:0000256" key="4">
    <source>
        <dbReference type="ARBA" id="ARBA00010617"/>
    </source>
</evidence>
<dbReference type="InterPro" id="IPR017972">
    <property type="entry name" value="Cyt_P450_CS"/>
</dbReference>
<dbReference type="AlphaFoldDB" id="A0A8B0MBW2"/>
<dbReference type="InterPro" id="IPR002401">
    <property type="entry name" value="Cyt_P450_E_grp-I"/>
</dbReference>
<proteinExistence type="evidence at transcript level"/>
<dbReference type="GO" id="GO:0020037">
    <property type="term" value="F:heme binding"/>
    <property type="evidence" value="ECO:0007669"/>
    <property type="project" value="InterPro"/>
</dbReference>
<evidence type="ECO:0000256" key="3">
    <source>
        <dbReference type="ARBA" id="ARBA00004406"/>
    </source>
</evidence>
<dbReference type="PANTHER" id="PTHR24292">
    <property type="entry name" value="CYTOCHROME P450"/>
    <property type="match status" value="1"/>
</dbReference>
<dbReference type="InterPro" id="IPR001128">
    <property type="entry name" value="Cyt_P450"/>
</dbReference>
<comment type="similarity">
    <text evidence="4 14">Belongs to the cytochrome P450 family.</text>
</comment>
<keyword evidence="5 13" id="KW-0349">Heme</keyword>
<dbReference type="InterPro" id="IPR036396">
    <property type="entry name" value="Cyt_P450_sf"/>
</dbReference>
<dbReference type="Gene3D" id="1.10.630.10">
    <property type="entry name" value="Cytochrome P450"/>
    <property type="match status" value="1"/>
</dbReference>
<dbReference type="FunFam" id="1.10.630.10:FF:000042">
    <property type="entry name" value="Cytochrome P450"/>
    <property type="match status" value="1"/>
</dbReference>
<dbReference type="GO" id="GO:0016705">
    <property type="term" value="F:oxidoreductase activity, acting on paired donors, with incorporation or reduction of molecular oxygen"/>
    <property type="evidence" value="ECO:0007669"/>
    <property type="project" value="InterPro"/>
</dbReference>
<evidence type="ECO:0000256" key="14">
    <source>
        <dbReference type="RuleBase" id="RU000461"/>
    </source>
</evidence>
<keyword evidence="9 14" id="KW-0560">Oxidoreductase</keyword>
<dbReference type="PRINTS" id="PR00463">
    <property type="entry name" value="EP450I"/>
</dbReference>
<sequence>MLLEIGLICLTLFLILYRYVTKNFDHWKRQGVPHIEGHFPYGSHIELLTQSKHFNVLVKENYERFKNEDFHGMFLFGKPVLVVQNLELIRNIMVKDFNHFVDRNCAGQNMMNEGGELDQLWGKGMTDLCGDEWKKVRFTFTPIFTSGKMKCMLKFMLEVSTRLREEINLLADNGQHFELKELFGKFSIDSLATCAFGINPNSFKEVDGPFIKNAASIFQVSAFESLKLFSRLIPGSGWLQKKLKIDAFKPKETRFFRDIVISTIQHRRKTGQKANDLIDLMLDCMKPSEEGNVENKDEEGYGLVEQDVNLKFKKKRVELNEDIVVSNCLLFLAAGYDTTGKTLAFLGYYLSKHPEIQANLQEEIDQAYSDNDGKVPEYNTIQELPYLDMCVLETLRLSGGEALIRACTKDYVLPNTDITIKRDDLVIIPGSGIHLDERYYPDPDTFNPENFRKERKQSRSPYTFLGFGQGPRACIGMRFALLATKVAIMGILRSYSFVYSEKNPVDLVIDPASMVGYVKEGLHAKVVRRSED</sequence>
<dbReference type="Pfam" id="PF00067">
    <property type="entry name" value="p450"/>
    <property type="match status" value="1"/>
</dbReference>
<comment type="subcellular location">
    <subcellularLocation>
        <location evidence="3">Endoplasmic reticulum membrane</location>
        <topology evidence="3">Peripheral membrane protein</topology>
    </subcellularLocation>
    <subcellularLocation>
        <location evidence="2">Microsome membrane</location>
        <topology evidence="2">Peripheral membrane protein</topology>
    </subcellularLocation>
</comment>
<evidence type="ECO:0000256" key="5">
    <source>
        <dbReference type="ARBA" id="ARBA00022617"/>
    </source>
</evidence>
<evidence type="ECO:0000256" key="6">
    <source>
        <dbReference type="ARBA" id="ARBA00022723"/>
    </source>
</evidence>
<evidence type="ECO:0000256" key="12">
    <source>
        <dbReference type="ARBA" id="ARBA00023136"/>
    </source>
</evidence>
<evidence type="ECO:0000256" key="2">
    <source>
        <dbReference type="ARBA" id="ARBA00004174"/>
    </source>
</evidence>
<keyword evidence="11 14" id="KW-0503">Monooxygenase</keyword>
<dbReference type="PANTHER" id="PTHR24292:SF54">
    <property type="entry name" value="CYP9F3-RELATED"/>
    <property type="match status" value="1"/>
</dbReference>
<reference evidence="15" key="2">
    <citation type="journal article" name="Mar. Pollut. Bull.">
        <title>The genome of the European estuarine calanoid copepod Eurytemora affinis: Potential use in molecular ecotoxicology.</title>
        <authorList>
            <person name="Choi B.S."/>
            <person name="Kim D.H."/>
            <person name="Kim M.S."/>
            <person name="Park J.C."/>
            <person name="Lee Y.H."/>
            <person name="Kim H.J."/>
            <person name="Jeong C.B."/>
            <person name="Hagiwara A."/>
            <person name="Souissi S."/>
            <person name="Lee J.S."/>
        </authorList>
    </citation>
    <scope>NUCLEOTIDE SEQUENCE</scope>
</reference>
<dbReference type="PROSITE" id="PS00086">
    <property type="entry name" value="CYTOCHROME_P450"/>
    <property type="match status" value="1"/>
</dbReference>
<evidence type="ECO:0000256" key="8">
    <source>
        <dbReference type="ARBA" id="ARBA00022848"/>
    </source>
</evidence>
<dbReference type="OrthoDB" id="6364703at2759"/>
<dbReference type="CDD" id="cd11056">
    <property type="entry name" value="CYP6-like"/>
    <property type="match status" value="1"/>
</dbReference>
<dbReference type="GO" id="GO:0004497">
    <property type="term" value="F:monooxygenase activity"/>
    <property type="evidence" value="ECO:0007669"/>
    <property type="project" value="UniProtKB-KW"/>
</dbReference>
<evidence type="ECO:0000313" key="15">
    <source>
        <dbReference type="EMBL" id="QTW43657.1"/>
    </source>
</evidence>
<evidence type="ECO:0000256" key="7">
    <source>
        <dbReference type="ARBA" id="ARBA00022824"/>
    </source>
</evidence>
<keyword evidence="6 13" id="KW-0479">Metal-binding</keyword>
<dbReference type="SUPFAM" id="SSF48264">
    <property type="entry name" value="Cytochrome P450"/>
    <property type="match status" value="1"/>
</dbReference>
<dbReference type="EMBL" id="MW149357">
    <property type="protein sequence ID" value="QTW43657.1"/>
    <property type="molecule type" value="mRNA"/>
</dbReference>
<evidence type="ECO:0000256" key="10">
    <source>
        <dbReference type="ARBA" id="ARBA00023004"/>
    </source>
</evidence>
<keyword evidence="12" id="KW-0472">Membrane</keyword>
<feature type="binding site" description="axial binding residue" evidence="13">
    <location>
        <position position="474"/>
    </location>
    <ligand>
        <name>heme</name>
        <dbReference type="ChEBI" id="CHEBI:30413"/>
    </ligand>
    <ligandPart>
        <name>Fe</name>
        <dbReference type="ChEBI" id="CHEBI:18248"/>
    </ligandPart>
</feature>
<evidence type="ECO:0000256" key="11">
    <source>
        <dbReference type="ARBA" id="ARBA00023033"/>
    </source>
</evidence>
<dbReference type="PRINTS" id="PR00385">
    <property type="entry name" value="P450"/>
</dbReference>
<protein>
    <submittedName>
        <fullName evidence="15">CYP3026A3</fullName>
    </submittedName>
</protein>
<keyword evidence="10 13" id="KW-0408">Iron</keyword>
<evidence type="ECO:0000256" key="1">
    <source>
        <dbReference type="ARBA" id="ARBA00001971"/>
    </source>
</evidence>
<organism evidence="15">
    <name type="scientific">Eurytemora affinis</name>
    <name type="common">Copepod</name>
    <name type="synonym">Temora affinis</name>
    <dbReference type="NCBI Taxonomy" id="88015"/>
    <lineage>
        <taxon>Eukaryota</taxon>
        <taxon>Metazoa</taxon>
        <taxon>Ecdysozoa</taxon>
        <taxon>Arthropoda</taxon>
        <taxon>Crustacea</taxon>
        <taxon>Multicrustacea</taxon>
        <taxon>Hexanauplia</taxon>
        <taxon>Copepoda</taxon>
        <taxon>Calanoida</taxon>
        <taxon>Temoridae</taxon>
        <taxon>Eurytemora</taxon>
    </lineage>
</organism>
<keyword evidence="8" id="KW-0492">Microsome</keyword>
<evidence type="ECO:0000256" key="9">
    <source>
        <dbReference type="ARBA" id="ARBA00023002"/>
    </source>
</evidence>
<keyword evidence="7" id="KW-0256">Endoplasmic reticulum</keyword>
<evidence type="ECO:0000256" key="13">
    <source>
        <dbReference type="PIRSR" id="PIRSR602401-1"/>
    </source>
</evidence>
<reference evidence="15" key="1">
    <citation type="submission" date="2020-10" db="EMBL/GenBank/DDBJ databases">
        <authorList>
            <person name="Kim D.-H."/>
        </authorList>
    </citation>
    <scope>NUCLEOTIDE SEQUENCE</scope>
</reference>
<accession>A0A8B0MBW2</accession>
<dbReference type="GO" id="GO:0005789">
    <property type="term" value="C:endoplasmic reticulum membrane"/>
    <property type="evidence" value="ECO:0007669"/>
    <property type="project" value="UniProtKB-SubCell"/>
</dbReference>